<protein>
    <submittedName>
        <fullName evidence="8">Flp pilus assembly protein TadB</fullName>
    </submittedName>
</protein>
<dbReference type="AlphaFoldDB" id="A0A2X2YMM7"/>
<keyword evidence="4 6" id="KW-1133">Transmembrane helix</keyword>
<dbReference type="GO" id="GO:0005886">
    <property type="term" value="C:plasma membrane"/>
    <property type="evidence" value="ECO:0007669"/>
    <property type="project" value="UniProtKB-SubCell"/>
</dbReference>
<evidence type="ECO:0000256" key="2">
    <source>
        <dbReference type="ARBA" id="ARBA00022475"/>
    </source>
</evidence>
<evidence type="ECO:0000259" key="7">
    <source>
        <dbReference type="Pfam" id="PF00482"/>
    </source>
</evidence>
<dbReference type="PANTHER" id="PTHR35007">
    <property type="entry name" value="INTEGRAL MEMBRANE PROTEIN-RELATED"/>
    <property type="match status" value="1"/>
</dbReference>
<name>A0A2X2YMM7_9ACTO</name>
<evidence type="ECO:0000256" key="5">
    <source>
        <dbReference type="ARBA" id="ARBA00023136"/>
    </source>
</evidence>
<evidence type="ECO:0000256" key="4">
    <source>
        <dbReference type="ARBA" id="ARBA00022989"/>
    </source>
</evidence>
<dbReference type="PANTHER" id="PTHR35007:SF2">
    <property type="entry name" value="PILUS ASSEMBLE PROTEIN"/>
    <property type="match status" value="1"/>
</dbReference>
<dbReference type="GeneID" id="55564319"/>
<dbReference type="Proteomes" id="UP000250245">
    <property type="component" value="Unassembled WGS sequence"/>
</dbReference>
<reference evidence="8 9" key="1">
    <citation type="submission" date="2018-06" db="EMBL/GenBank/DDBJ databases">
        <authorList>
            <consortium name="Pathogen Informatics"/>
            <person name="Doyle S."/>
        </authorList>
    </citation>
    <scope>NUCLEOTIDE SEQUENCE [LARGE SCALE GENOMIC DNA]</scope>
    <source>
        <strain evidence="8 9">NCTC11820</strain>
    </source>
</reference>
<gene>
    <name evidence="8" type="ORF">NCTC11820_00536</name>
</gene>
<dbReference type="Pfam" id="PF00482">
    <property type="entry name" value="T2SSF"/>
    <property type="match status" value="1"/>
</dbReference>
<feature type="domain" description="Type II secretion system protein GspF" evidence="7">
    <location>
        <begin position="123"/>
        <end position="248"/>
    </location>
</feature>
<dbReference type="OMA" id="WPDVVDN"/>
<keyword evidence="5 6" id="KW-0472">Membrane</keyword>
<sequence length="295" mass="31534">MNSLWLTWAAALSAASGIFLVTLSPKRHSAHRESSLKHYWSQKSAHFNDITAVSGTRLGLGQFLVLSLLAGVSAGICLTVVTGLVMVGWLAGLLAAYLPFLGLQSKLHSVQGQRGKAWPNLVDDLVSGVRAGLSLGETLLEVAARAPKSLRVPFAHFAADYRAGGNLDASLKILKRELADPVGDRIVEALRLAAQVGGNDLVILLEDLGAMLRAEERTRGEVLARQSWTVTGARLAAASPWIILALLLSRPGTLEVYSTPVGSMILLVGALVSALAYLMMLRLGRLEVSPRTMRE</sequence>
<evidence type="ECO:0000313" key="9">
    <source>
        <dbReference type="Proteomes" id="UP000250245"/>
    </source>
</evidence>
<dbReference type="EMBL" id="UASJ01000001">
    <property type="protein sequence ID" value="SQB64203.1"/>
    <property type="molecule type" value="Genomic_DNA"/>
</dbReference>
<keyword evidence="2" id="KW-1003">Cell membrane</keyword>
<evidence type="ECO:0000313" key="8">
    <source>
        <dbReference type="EMBL" id="SQB64203.1"/>
    </source>
</evidence>
<feature type="transmembrane region" description="Helical" evidence="6">
    <location>
        <begin position="227"/>
        <end position="249"/>
    </location>
</feature>
<organism evidence="8 9">
    <name type="scientific">Mobiluncus curtisii</name>
    <dbReference type="NCBI Taxonomy" id="2051"/>
    <lineage>
        <taxon>Bacteria</taxon>
        <taxon>Bacillati</taxon>
        <taxon>Actinomycetota</taxon>
        <taxon>Actinomycetes</taxon>
        <taxon>Actinomycetales</taxon>
        <taxon>Actinomycetaceae</taxon>
        <taxon>Mobiluncus</taxon>
    </lineage>
</organism>
<evidence type="ECO:0000256" key="3">
    <source>
        <dbReference type="ARBA" id="ARBA00022692"/>
    </source>
</evidence>
<dbReference type="InterPro" id="IPR018076">
    <property type="entry name" value="T2SS_GspF_dom"/>
</dbReference>
<proteinExistence type="predicted"/>
<dbReference type="RefSeq" id="WP_013188621.1">
    <property type="nucleotide sequence ID" value="NZ_CP068112.1"/>
</dbReference>
<evidence type="ECO:0000256" key="6">
    <source>
        <dbReference type="SAM" id="Phobius"/>
    </source>
</evidence>
<keyword evidence="3 6" id="KW-0812">Transmembrane</keyword>
<feature type="transmembrane region" description="Helical" evidence="6">
    <location>
        <begin position="65"/>
        <end position="98"/>
    </location>
</feature>
<feature type="transmembrane region" description="Helical" evidence="6">
    <location>
        <begin position="261"/>
        <end position="284"/>
    </location>
</feature>
<comment type="subcellular location">
    <subcellularLocation>
        <location evidence="1">Cell membrane</location>
        <topology evidence="1">Multi-pass membrane protein</topology>
    </subcellularLocation>
</comment>
<evidence type="ECO:0000256" key="1">
    <source>
        <dbReference type="ARBA" id="ARBA00004651"/>
    </source>
</evidence>
<accession>A0A2X2YMM7</accession>